<keyword evidence="1" id="KW-0328">Glycosyltransferase</keyword>
<dbReference type="Gene3D" id="3.40.50.2000">
    <property type="entry name" value="Glycogen Phosphorylase B"/>
    <property type="match status" value="2"/>
</dbReference>
<feature type="domain" description="Glycosyl transferase family 1" evidence="3">
    <location>
        <begin position="187"/>
        <end position="340"/>
    </location>
</feature>
<sequence length="376" mass="43814">MKVIYVRSNPVDPDSRVEKEVNSLIKLGYEVEILAWDRENSYKVTESYLDLKSGKVKIYRFGLPGSFGGGIKRNLIPLFKFQIRLYSWLVKNKSKYDVIHACDFDTAFLSSKVAKLFKKKFVYDIFDYYVDAFSVPKFAKKIIEKIDHNVINSADAVIICSEKRKEQIKGTNPKKLLVIHNTPEDVKEDLKDLNLNKTKIKIVYVGILSSGRFIKEIAEVIKNNKEYEFHIGGFGVFEDYFRELSQKNININFYGKLPYKKTLELEKSCDLMVAIYDPHIPNHYYAAPNKFYESLMLGKPLIMVKNTGMDYVVAKHNIGEVIEYNVRSLKDGIDNLVKRRSDWPGMSIKMKDLYNQNYSWTMMELRLKELYGELED</sequence>
<keyword evidence="6" id="KW-1185">Reference proteome</keyword>
<dbReference type="RefSeq" id="WP_066268373.1">
    <property type="nucleotide sequence ID" value="NZ_JARMAB010000025.1"/>
</dbReference>
<evidence type="ECO:0000259" key="4">
    <source>
        <dbReference type="Pfam" id="PF13439"/>
    </source>
</evidence>
<evidence type="ECO:0000313" key="5">
    <source>
        <dbReference type="EMBL" id="MED1204716.1"/>
    </source>
</evidence>
<dbReference type="PANTHER" id="PTHR12526">
    <property type="entry name" value="GLYCOSYLTRANSFERASE"/>
    <property type="match status" value="1"/>
</dbReference>
<accession>A0ABU6MJ53</accession>
<organism evidence="5 6">
    <name type="scientific">Heyndrickxia acidicola</name>
    <dbReference type="NCBI Taxonomy" id="209389"/>
    <lineage>
        <taxon>Bacteria</taxon>
        <taxon>Bacillati</taxon>
        <taxon>Bacillota</taxon>
        <taxon>Bacilli</taxon>
        <taxon>Bacillales</taxon>
        <taxon>Bacillaceae</taxon>
        <taxon>Heyndrickxia</taxon>
    </lineage>
</organism>
<dbReference type="InterPro" id="IPR028098">
    <property type="entry name" value="Glyco_trans_4-like_N"/>
</dbReference>
<name>A0ABU6MJ53_9BACI</name>
<comment type="caution">
    <text evidence="5">The sequence shown here is derived from an EMBL/GenBank/DDBJ whole genome shotgun (WGS) entry which is preliminary data.</text>
</comment>
<reference evidence="5 6" key="1">
    <citation type="submission" date="2023-03" db="EMBL/GenBank/DDBJ databases">
        <title>Bacillus Genome Sequencing.</title>
        <authorList>
            <person name="Dunlap C."/>
        </authorList>
    </citation>
    <scope>NUCLEOTIDE SEQUENCE [LARGE SCALE GENOMIC DNA]</scope>
    <source>
        <strain evidence="5 6">B-23453</strain>
    </source>
</reference>
<dbReference type="SUPFAM" id="SSF53756">
    <property type="entry name" value="UDP-Glycosyltransferase/glycogen phosphorylase"/>
    <property type="match status" value="1"/>
</dbReference>
<dbReference type="Proteomes" id="UP001341444">
    <property type="component" value="Unassembled WGS sequence"/>
</dbReference>
<dbReference type="Pfam" id="PF13439">
    <property type="entry name" value="Glyco_transf_4"/>
    <property type="match status" value="1"/>
</dbReference>
<evidence type="ECO:0000313" key="6">
    <source>
        <dbReference type="Proteomes" id="UP001341444"/>
    </source>
</evidence>
<feature type="domain" description="Glycosyltransferase subfamily 4-like N-terminal" evidence="4">
    <location>
        <begin position="22"/>
        <end position="181"/>
    </location>
</feature>
<evidence type="ECO:0000259" key="3">
    <source>
        <dbReference type="Pfam" id="PF00534"/>
    </source>
</evidence>
<evidence type="ECO:0000256" key="1">
    <source>
        <dbReference type="ARBA" id="ARBA00022676"/>
    </source>
</evidence>
<dbReference type="Pfam" id="PF00534">
    <property type="entry name" value="Glycos_transf_1"/>
    <property type="match status" value="1"/>
</dbReference>
<dbReference type="CDD" id="cd03794">
    <property type="entry name" value="GT4_WbuB-like"/>
    <property type="match status" value="1"/>
</dbReference>
<evidence type="ECO:0000256" key="2">
    <source>
        <dbReference type="ARBA" id="ARBA00022679"/>
    </source>
</evidence>
<dbReference type="EMBL" id="JARMAB010000025">
    <property type="protein sequence ID" value="MED1204716.1"/>
    <property type="molecule type" value="Genomic_DNA"/>
</dbReference>
<dbReference type="InterPro" id="IPR001296">
    <property type="entry name" value="Glyco_trans_1"/>
</dbReference>
<proteinExistence type="predicted"/>
<dbReference type="PANTHER" id="PTHR12526:SF629">
    <property type="entry name" value="TEICHURONIC ACID BIOSYNTHESIS GLYCOSYLTRANSFERASE TUAH-RELATED"/>
    <property type="match status" value="1"/>
</dbReference>
<keyword evidence="2" id="KW-0808">Transferase</keyword>
<protein>
    <submittedName>
        <fullName evidence="5">Glycosyltransferase family 4 protein</fullName>
    </submittedName>
</protein>
<gene>
    <name evidence="5" type="ORF">P4T90_16850</name>
</gene>